<organism evidence="2 3">
    <name type="scientific">Edaphochlamys debaryana</name>
    <dbReference type="NCBI Taxonomy" id="47281"/>
    <lineage>
        <taxon>Eukaryota</taxon>
        <taxon>Viridiplantae</taxon>
        <taxon>Chlorophyta</taxon>
        <taxon>core chlorophytes</taxon>
        <taxon>Chlorophyceae</taxon>
        <taxon>CS clade</taxon>
        <taxon>Chlamydomonadales</taxon>
        <taxon>Chlamydomonadales incertae sedis</taxon>
        <taxon>Edaphochlamys</taxon>
    </lineage>
</organism>
<feature type="region of interest" description="Disordered" evidence="1">
    <location>
        <begin position="156"/>
        <end position="251"/>
    </location>
</feature>
<protein>
    <submittedName>
        <fullName evidence="2">Uncharacterized protein</fullName>
    </submittedName>
</protein>
<evidence type="ECO:0000313" key="2">
    <source>
        <dbReference type="EMBL" id="KAG2482252.1"/>
    </source>
</evidence>
<feature type="region of interest" description="Disordered" evidence="1">
    <location>
        <begin position="1"/>
        <end position="29"/>
    </location>
</feature>
<dbReference type="AlphaFoldDB" id="A0A835XD42"/>
<proteinExistence type="predicted"/>
<dbReference type="Proteomes" id="UP000612055">
    <property type="component" value="Unassembled WGS sequence"/>
</dbReference>
<feature type="compositionally biased region" description="Low complexity" evidence="1">
    <location>
        <begin position="156"/>
        <end position="172"/>
    </location>
</feature>
<feature type="region of interest" description="Disordered" evidence="1">
    <location>
        <begin position="298"/>
        <end position="322"/>
    </location>
</feature>
<feature type="region of interest" description="Disordered" evidence="1">
    <location>
        <begin position="356"/>
        <end position="390"/>
    </location>
</feature>
<feature type="region of interest" description="Disordered" evidence="1">
    <location>
        <begin position="73"/>
        <end position="102"/>
    </location>
</feature>
<feature type="compositionally biased region" description="Gly residues" evidence="1">
    <location>
        <begin position="73"/>
        <end position="84"/>
    </location>
</feature>
<gene>
    <name evidence="2" type="ORF">HYH03_018815</name>
</gene>
<comment type="caution">
    <text evidence="2">The sequence shown here is derived from an EMBL/GenBank/DDBJ whole genome shotgun (WGS) entry which is preliminary data.</text>
</comment>
<keyword evidence="3" id="KW-1185">Reference proteome</keyword>
<dbReference type="EMBL" id="JAEHOE010000239">
    <property type="protein sequence ID" value="KAG2482252.1"/>
    <property type="molecule type" value="Genomic_DNA"/>
</dbReference>
<sequence>MGAGSQPAHGGPGLAGVGPAAGRGGWPLSTQHAALEQELRRVLRSPLAPRATELIRAHAWPQLQGLLATREGGGLAASSGGGGSEAAAKGHKEQEGLVQQHQSGMDQGVAAQWTGPDAHTYLASLAGLVLEEVTQAGELGGTAAAEAAVPRALHRPATAAAAPPGQPLASGPLHPSAAASAAGQEERDEDVPLAKRRRQLLTLASPDRCGAPDSTAAAPARQGPDTAQRQQEPPHLPPPAAGEHPGPGRHMSAFNALLKEQLEGLLLSRAGAQAAELILHPPQWQELYDIFFSGAGSRGGSGASAGGAEEAGAAGGPEGPGRRRSAVLTFLRNHALEALEALALGGRLGDDVMGVLGQRGGAAEPASHPVGTSARTGGISGATPPPHSRP</sequence>
<evidence type="ECO:0000313" key="3">
    <source>
        <dbReference type="Proteomes" id="UP000612055"/>
    </source>
</evidence>
<evidence type="ECO:0000256" key="1">
    <source>
        <dbReference type="SAM" id="MobiDB-lite"/>
    </source>
</evidence>
<feature type="compositionally biased region" description="Gly residues" evidence="1">
    <location>
        <begin position="10"/>
        <end position="25"/>
    </location>
</feature>
<name>A0A835XD42_9CHLO</name>
<reference evidence="2" key="1">
    <citation type="journal article" date="2020" name="bioRxiv">
        <title>Comparative genomics of Chlamydomonas.</title>
        <authorList>
            <person name="Craig R.J."/>
            <person name="Hasan A.R."/>
            <person name="Ness R.W."/>
            <person name="Keightley P.D."/>
        </authorList>
    </citation>
    <scope>NUCLEOTIDE SEQUENCE</scope>
    <source>
        <strain evidence="2">CCAP 11/70</strain>
    </source>
</reference>
<accession>A0A835XD42</accession>